<comment type="caution">
    <text evidence="4">The sequence shown here is derived from an EMBL/GenBank/DDBJ whole genome shotgun (WGS) entry which is preliminary data.</text>
</comment>
<protein>
    <submittedName>
        <fullName evidence="4">Hpt domain-containing protein</fullName>
    </submittedName>
</protein>
<dbReference type="AlphaFoldDB" id="A0A4Q5KU20"/>
<organism evidence="4 7">
    <name type="scientific">Aliivibrio finisterrensis</name>
    <dbReference type="NCBI Taxonomy" id="511998"/>
    <lineage>
        <taxon>Bacteria</taxon>
        <taxon>Pseudomonadati</taxon>
        <taxon>Pseudomonadota</taxon>
        <taxon>Gammaproteobacteria</taxon>
        <taxon>Vibrionales</taxon>
        <taxon>Vibrionaceae</taxon>
        <taxon>Aliivibrio</taxon>
    </lineage>
</organism>
<evidence type="ECO:0000313" key="5">
    <source>
        <dbReference type="EMBL" id="RYU64625.1"/>
    </source>
</evidence>
<dbReference type="InterPro" id="IPR008207">
    <property type="entry name" value="Sig_transdc_His_kin_Hpt_dom"/>
</dbReference>
<feature type="domain" description="HPt" evidence="2">
    <location>
        <begin position="3"/>
        <end position="74"/>
    </location>
</feature>
<evidence type="ECO:0000313" key="8">
    <source>
        <dbReference type="Proteomes" id="UP000294166"/>
    </source>
</evidence>
<dbReference type="OrthoDB" id="5875624at2"/>
<reference evidence="6 7" key="1">
    <citation type="submission" date="2019-02" db="EMBL/GenBank/DDBJ databases">
        <title>Genome sequences of Aliivibrio finisterrensis strains from farmed Atlantic salmon.</title>
        <authorList>
            <person name="Bowman J.P."/>
        </authorList>
    </citation>
    <scope>NUCLEOTIDE SEQUENCE [LARGE SCALE GENOMIC DNA]</scope>
    <source>
        <strain evidence="5 8">A21</strain>
        <strain evidence="3 6">A32</strain>
        <strain evidence="4 7">A46</strain>
    </source>
</reference>
<evidence type="ECO:0000313" key="3">
    <source>
        <dbReference type="EMBL" id="RYU47756.1"/>
    </source>
</evidence>
<dbReference type="SUPFAM" id="SSF47226">
    <property type="entry name" value="Histidine-containing phosphotransfer domain, HPT domain"/>
    <property type="match status" value="1"/>
</dbReference>
<evidence type="ECO:0000256" key="1">
    <source>
        <dbReference type="ARBA" id="ARBA00023012"/>
    </source>
</evidence>
<name>A0A4Q5KU20_9GAMM</name>
<dbReference type="EMBL" id="SEZK01000014">
    <property type="protein sequence ID" value="RYU51427.1"/>
    <property type="molecule type" value="Genomic_DNA"/>
</dbReference>
<evidence type="ECO:0000313" key="6">
    <source>
        <dbReference type="Proteomes" id="UP000293465"/>
    </source>
</evidence>
<dbReference type="Gene3D" id="1.20.120.160">
    <property type="entry name" value="HPT domain"/>
    <property type="match status" value="1"/>
</dbReference>
<dbReference type="GO" id="GO:0000160">
    <property type="term" value="P:phosphorelay signal transduction system"/>
    <property type="evidence" value="ECO:0007669"/>
    <property type="project" value="UniProtKB-KW"/>
</dbReference>
<dbReference type="GO" id="GO:0004672">
    <property type="term" value="F:protein kinase activity"/>
    <property type="evidence" value="ECO:0007669"/>
    <property type="project" value="UniProtKB-ARBA"/>
</dbReference>
<dbReference type="EMBL" id="SEZJ01000003">
    <property type="protein sequence ID" value="RYU47756.1"/>
    <property type="molecule type" value="Genomic_DNA"/>
</dbReference>
<evidence type="ECO:0000313" key="7">
    <source>
        <dbReference type="Proteomes" id="UP000294063"/>
    </source>
</evidence>
<evidence type="ECO:0000313" key="4">
    <source>
        <dbReference type="EMBL" id="RYU51427.1"/>
    </source>
</evidence>
<keyword evidence="1" id="KW-0902">Two-component regulatory system</keyword>
<dbReference type="Pfam" id="PF01627">
    <property type="entry name" value="Hpt"/>
    <property type="match status" value="1"/>
</dbReference>
<dbReference type="Proteomes" id="UP000293465">
    <property type="component" value="Unassembled WGS sequence"/>
</dbReference>
<gene>
    <name evidence="3" type="ORF">ERW49_05000</name>
    <name evidence="5" type="ORF">ERW53_09265</name>
    <name evidence="4" type="ORF">ERW57_09745</name>
</gene>
<evidence type="ECO:0000259" key="2">
    <source>
        <dbReference type="Pfam" id="PF01627"/>
    </source>
</evidence>
<dbReference type="Proteomes" id="UP000294166">
    <property type="component" value="Unassembled WGS sequence"/>
</dbReference>
<dbReference type="InterPro" id="IPR036641">
    <property type="entry name" value="HPT_dom_sf"/>
</dbReference>
<accession>A0A4Q5KU20</accession>
<proteinExistence type="predicted"/>
<dbReference type="EMBL" id="SEZN01000014">
    <property type="protein sequence ID" value="RYU64625.1"/>
    <property type="molecule type" value="Genomic_DNA"/>
</dbReference>
<keyword evidence="8" id="KW-1185">Reference proteome</keyword>
<dbReference type="Proteomes" id="UP000294063">
    <property type="component" value="Unassembled WGS sequence"/>
</dbReference>
<sequence>MPELIQFYIIESKERVGIISKAEKEKDFQTLEFETHTLGSSALTLGNIALSAISREIELHCMQQQFDEALEKSALLPDIASKSFSALETRNAQGFTK</sequence>